<name>A0A5C4LXR3_9PSEU</name>
<comment type="caution">
    <text evidence="8">The sequence shown here is derived from an EMBL/GenBank/DDBJ whole genome shotgun (WGS) entry which is preliminary data.</text>
</comment>
<evidence type="ECO:0000313" key="9">
    <source>
        <dbReference type="Proteomes" id="UP000305546"/>
    </source>
</evidence>
<evidence type="ECO:0000256" key="4">
    <source>
        <dbReference type="ARBA" id="ARBA00022692"/>
    </source>
</evidence>
<evidence type="ECO:0000256" key="2">
    <source>
        <dbReference type="ARBA" id="ARBA00006679"/>
    </source>
</evidence>
<sequence length="213" mass="22341">MRGVTTQSDDYGRHNLFEDSGYHDAVDGGTALSEPEDRLGYDEGRTPQWHGGLSFGLLIMRLVLGGTLGAHGLQKVFGLWGGPGISEFSRILGDQGYTSQLTVLSWVGGVTEIAGGALLIFGLFTPAAAAALLSVTANAVYLKYQAGFFLGSGGGFEYHLVLGGIALALLFTGPGGISIDTNTPWRHRPVPFGIVGLILAAGAVVAVTFLFRR</sequence>
<evidence type="ECO:0000256" key="3">
    <source>
        <dbReference type="ARBA" id="ARBA00022475"/>
    </source>
</evidence>
<feature type="transmembrane region" description="Helical" evidence="7">
    <location>
        <begin position="147"/>
        <end position="170"/>
    </location>
</feature>
<evidence type="ECO:0000313" key="8">
    <source>
        <dbReference type="EMBL" id="TNC23396.1"/>
    </source>
</evidence>
<feature type="transmembrane region" description="Helical" evidence="7">
    <location>
        <begin position="53"/>
        <end position="73"/>
    </location>
</feature>
<keyword evidence="3" id="KW-1003">Cell membrane</keyword>
<dbReference type="InterPro" id="IPR051907">
    <property type="entry name" value="DoxX-like_oxidoreductase"/>
</dbReference>
<keyword evidence="6 7" id="KW-0472">Membrane</keyword>
<comment type="subcellular location">
    <subcellularLocation>
        <location evidence="1">Cell membrane</location>
        <topology evidence="1">Multi-pass membrane protein</topology>
    </subcellularLocation>
</comment>
<dbReference type="PANTHER" id="PTHR33452">
    <property type="entry name" value="OXIDOREDUCTASE CATD-RELATED"/>
    <property type="match status" value="1"/>
</dbReference>
<protein>
    <submittedName>
        <fullName evidence="8">DoxX family protein</fullName>
    </submittedName>
</protein>
<evidence type="ECO:0000256" key="7">
    <source>
        <dbReference type="SAM" id="Phobius"/>
    </source>
</evidence>
<evidence type="ECO:0000256" key="5">
    <source>
        <dbReference type="ARBA" id="ARBA00022989"/>
    </source>
</evidence>
<dbReference type="InterPro" id="IPR032808">
    <property type="entry name" value="DoxX"/>
</dbReference>
<organism evidence="8 9">
    <name type="scientific">Amycolatopsis alkalitolerans</name>
    <dbReference type="NCBI Taxonomy" id="2547244"/>
    <lineage>
        <taxon>Bacteria</taxon>
        <taxon>Bacillati</taxon>
        <taxon>Actinomycetota</taxon>
        <taxon>Actinomycetes</taxon>
        <taxon>Pseudonocardiales</taxon>
        <taxon>Pseudonocardiaceae</taxon>
        <taxon>Amycolatopsis</taxon>
    </lineage>
</organism>
<dbReference type="EMBL" id="VDFW01000020">
    <property type="protein sequence ID" value="TNC23396.1"/>
    <property type="molecule type" value="Genomic_DNA"/>
</dbReference>
<feature type="transmembrane region" description="Helical" evidence="7">
    <location>
        <begin position="113"/>
        <end position="135"/>
    </location>
</feature>
<keyword evidence="4 7" id="KW-0812">Transmembrane</keyword>
<keyword evidence="9" id="KW-1185">Reference proteome</keyword>
<proteinExistence type="inferred from homology"/>
<feature type="transmembrane region" description="Helical" evidence="7">
    <location>
        <begin position="190"/>
        <end position="211"/>
    </location>
</feature>
<gene>
    <name evidence="8" type="ORF">FG385_21910</name>
</gene>
<dbReference type="Proteomes" id="UP000305546">
    <property type="component" value="Unassembled WGS sequence"/>
</dbReference>
<reference evidence="8 9" key="1">
    <citation type="submission" date="2019-06" db="EMBL/GenBank/DDBJ databases">
        <title>Amycolatopsis alkalitolerans sp. nov., isolated from Gastrodia elata Blume.</title>
        <authorList>
            <person name="Narsing Rao M.P."/>
            <person name="Li W.J."/>
        </authorList>
    </citation>
    <scope>NUCLEOTIDE SEQUENCE [LARGE SCALE GENOMIC DNA]</scope>
    <source>
        <strain evidence="8 9">SYSUP0005</strain>
    </source>
</reference>
<comment type="similarity">
    <text evidence="2">Belongs to the DoxX family.</text>
</comment>
<dbReference type="AlphaFoldDB" id="A0A5C4LXR3"/>
<evidence type="ECO:0000256" key="1">
    <source>
        <dbReference type="ARBA" id="ARBA00004651"/>
    </source>
</evidence>
<dbReference type="OrthoDB" id="346004at2"/>
<dbReference type="Pfam" id="PF07681">
    <property type="entry name" value="DoxX"/>
    <property type="match status" value="1"/>
</dbReference>
<dbReference type="GO" id="GO:0005886">
    <property type="term" value="C:plasma membrane"/>
    <property type="evidence" value="ECO:0007669"/>
    <property type="project" value="UniProtKB-SubCell"/>
</dbReference>
<evidence type="ECO:0000256" key="6">
    <source>
        <dbReference type="ARBA" id="ARBA00023136"/>
    </source>
</evidence>
<accession>A0A5C4LXR3</accession>
<keyword evidence="5 7" id="KW-1133">Transmembrane helix</keyword>
<dbReference type="PANTHER" id="PTHR33452:SF1">
    <property type="entry name" value="INNER MEMBRANE PROTEIN YPHA-RELATED"/>
    <property type="match status" value="1"/>
</dbReference>